<feature type="transmembrane region" description="Helical" evidence="2">
    <location>
        <begin position="267"/>
        <end position="287"/>
    </location>
</feature>
<keyword evidence="3" id="KW-0482">Metalloprotease</keyword>
<dbReference type="GO" id="GO:0008237">
    <property type="term" value="F:metallopeptidase activity"/>
    <property type="evidence" value="ECO:0007669"/>
    <property type="project" value="UniProtKB-KW"/>
</dbReference>
<protein>
    <submittedName>
        <fullName evidence="3">PrsW family intramembrane metalloprotease</fullName>
    </submittedName>
</protein>
<reference evidence="3 4" key="1">
    <citation type="submission" date="2024-04" db="EMBL/GenBank/DDBJ databases">
        <title>Isolation of an actinomycete strain from pig manure.</title>
        <authorList>
            <person name="Gong T."/>
            <person name="Yu Z."/>
            <person name="An M."/>
            <person name="Wei C."/>
            <person name="Yang W."/>
            <person name="Liu L."/>
        </authorList>
    </citation>
    <scope>NUCLEOTIDE SEQUENCE [LARGE SCALE GENOMIC DNA]</scope>
    <source>
        <strain evidence="3 4">ZF39</strain>
    </source>
</reference>
<feature type="transmembrane region" description="Helical" evidence="2">
    <location>
        <begin position="84"/>
        <end position="105"/>
    </location>
</feature>
<accession>A0ABZ3FQF0</accession>
<evidence type="ECO:0000256" key="1">
    <source>
        <dbReference type="SAM" id="MobiDB-lite"/>
    </source>
</evidence>
<sequence>MHVAASNEPDLRDRRLRSALRRNNLPLARGEDLSPPMRMLTSPWFWALLLMIALQFYCLRAAYFDVVPDRQVPGGMLIGMGTEALKPAATFAAYTVIPLSLLILWADRFRPHNFLVWLVTFGWGGTVAVFVSLRINTWAATLMSVVGDGNPAAAARPAVYIAPFVEEAAKGSVLFLIALFLRYRWVSKLSGIVLAGLSAAAFAFVENIFYYGQAYRAAARTTGAADPEEVLASYFVQRGVLTFFAHPLFTILIGIGLAISLRSKSKVVRIMAPLVGFLGAALLHMLFNGTVSMGFPPQVLLILLLAVAYPMVIALVVFIVKQLFAERTLIRSRLTDYARMGWLPESDAHWVSRLTTRVRVLWQALWEGRPISTWRMQRTLTELAYLRDAMARGLVDDAGLVREKQLLLRARRLRERAIVEPRPKTSYPWQRLRARKTETWAPPAYPGPAGLAGSYPALPVGQPSQAGYSAPQGVPLGSGATTYSPVDPRWKPPSP</sequence>
<feature type="transmembrane region" description="Helical" evidence="2">
    <location>
        <begin position="114"/>
        <end position="138"/>
    </location>
</feature>
<evidence type="ECO:0000313" key="3">
    <source>
        <dbReference type="EMBL" id="XAN06985.1"/>
    </source>
</evidence>
<feature type="transmembrane region" description="Helical" evidence="2">
    <location>
        <begin position="192"/>
        <end position="212"/>
    </location>
</feature>
<dbReference type="RefSeq" id="WP_425308429.1">
    <property type="nucleotide sequence ID" value="NZ_CP154795.1"/>
</dbReference>
<name>A0ABZ3FQF0_9ACTN</name>
<dbReference type="PANTHER" id="PTHR36844">
    <property type="entry name" value="PROTEASE PRSW"/>
    <property type="match status" value="1"/>
</dbReference>
<feature type="transmembrane region" description="Helical" evidence="2">
    <location>
        <begin position="299"/>
        <end position="324"/>
    </location>
</feature>
<keyword evidence="3" id="KW-0645">Protease</keyword>
<keyword evidence="2" id="KW-0812">Transmembrane</keyword>
<keyword evidence="2" id="KW-1133">Transmembrane helix</keyword>
<dbReference type="PANTHER" id="PTHR36844:SF1">
    <property type="entry name" value="PROTEASE PRSW"/>
    <property type="match status" value="1"/>
</dbReference>
<feature type="transmembrane region" description="Helical" evidence="2">
    <location>
        <begin position="158"/>
        <end position="180"/>
    </location>
</feature>
<dbReference type="EMBL" id="CP154795">
    <property type="protein sequence ID" value="XAN06985.1"/>
    <property type="molecule type" value="Genomic_DNA"/>
</dbReference>
<gene>
    <name evidence="3" type="ORF">AADG42_06625</name>
</gene>
<keyword evidence="4" id="KW-1185">Reference proteome</keyword>
<proteinExistence type="predicted"/>
<evidence type="ECO:0000256" key="2">
    <source>
        <dbReference type="SAM" id="Phobius"/>
    </source>
</evidence>
<feature type="region of interest" description="Disordered" evidence="1">
    <location>
        <begin position="451"/>
        <end position="495"/>
    </location>
</feature>
<keyword evidence="2" id="KW-0472">Membrane</keyword>
<evidence type="ECO:0000313" key="4">
    <source>
        <dbReference type="Proteomes" id="UP001442841"/>
    </source>
</evidence>
<dbReference type="Proteomes" id="UP001442841">
    <property type="component" value="Chromosome"/>
</dbReference>
<feature type="transmembrane region" description="Helical" evidence="2">
    <location>
        <begin position="240"/>
        <end position="260"/>
    </location>
</feature>
<feature type="transmembrane region" description="Helical" evidence="2">
    <location>
        <begin position="44"/>
        <end position="64"/>
    </location>
</feature>
<dbReference type="Pfam" id="PF13367">
    <property type="entry name" value="PrsW-protease"/>
    <property type="match status" value="1"/>
</dbReference>
<organism evidence="3 4">
    <name type="scientific">Ammonicoccus fulvus</name>
    <dbReference type="NCBI Taxonomy" id="3138240"/>
    <lineage>
        <taxon>Bacteria</taxon>
        <taxon>Bacillati</taxon>
        <taxon>Actinomycetota</taxon>
        <taxon>Actinomycetes</taxon>
        <taxon>Propionibacteriales</taxon>
        <taxon>Propionibacteriaceae</taxon>
        <taxon>Ammonicoccus</taxon>
    </lineage>
</organism>
<keyword evidence="3" id="KW-0378">Hydrolase</keyword>
<dbReference type="InterPro" id="IPR026898">
    <property type="entry name" value="PrsW"/>
</dbReference>